<feature type="compositionally biased region" description="Basic and acidic residues" evidence="7">
    <location>
        <begin position="318"/>
        <end position="328"/>
    </location>
</feature>
<keyword evidence="5 6" id="KW-0472">Membrane</keyword>
<dbReference type="OrthoDB" id="567788at2759"/>
<comment type="caution">
    <text evidence="9">The sequence shown here is derived from an EMBL/GenBank/DDBJ whole genome shotgun (WGS) entry which is preliminary data.</text>
</comment>
<evidence type="ECO:0000256" key="6">
    <source>
        <dbReference type="RuleBase" id="RU363132"/>
    </source>
</evidence>
<dbReference type="GeneID" id="66117667"/>
<keyword evidence="4 6" id="KW-1133">Transmembrane helix</keyword>
<evidence type="ECO:0000256" key="4">
    <source>
        <dbReference type="ARBA" id="ARBA00022989"/>
    </source>
</evidence>
<gene>
    <name evidence="9" type="ORF">KQ657_004293</name>
</gene>
<evidence type="ECO:0000259" key="8">
    <source>
        <dbReference type="PROSITE" id="PS50845"/>
    </source>
</evidence>
<evidence type="ECO:0000256" key="5">
    <source>
        <dbReference type="ARBA" id="ARBA00023136"/>
    </source>
</evidence>
<dbReference type="Proteomes" id="UP000790833">
    <property type="component" value="Unassembled WGS sequence"/>
</dbReference>
<evidence type="ECO:0000256" key="3">
    <source>
        <dbReference type="ARBA" id="ARBA00022824"/>
    </source>
</evidence>
<proteinExistence type="predicted"/>
<dbReference type="PROSITE" id="PS50845">
    <property type="entry name" value="RETICULON"/>
    <property type="match status" value="1"/>
</dbReference>
<evidence type="ECO:0000256" key="7">
    <source>
        <dbReference type="SAM" id="MobiDB-lite"/>
    </source>
</evidence>
<feature type="transmembrane region" description="Helical" evidence="6">
    <location>
        <begin position="72"/>
        <end position="91"/>
    </location>
</feature>
<keyword evidence="3 6" id="KW-0256">Endoplasmic reticulum</keyword>
<name>A0A9P7VB47_9ASCO</name>
<accession>A0A9P7VB47</accession>
<feature type="compositionally biased region" description="Low complexity" evidence="7">
    <location>
        <begin position="244"/>
        <end position="264"/>
    </location>
</feature>
<reference evidence="9" key="1">
    <citation type="submission" date="2021-03" db="EMBL/GenBank/DDBJ databases">
        <authorList>
            <person name="Palmer J.M."/>
        </authorList>
    </citation>
    <scope>NUCLEOTIDE SEQUENCE</scope>
    <source>
        <strain evidence="9">ARV_011</strain>
    </source>
</reference>
<evidence type="ECO:0000313" key="9">
    <source>
        <dbReference type="EMBL" id="KAG7194617.1"/>
    </source>
</evidence>
<dbReference type="EMBL" id="JAHMUF010000006">
    <property type="protein sequence ID" value="KAG7194617.1"/>
    <property type="molecule type" value="Genomic_DNA"/>
</dbReference>
<dbReference type="InterPro" id="IPR003388">
    <property type="entry name" value="Reticulon"/>
</dbReference>
<feature type="transmembrane region" description="Helical" evidence="6">
    <location>
        <begin position="44"/>
        <end position="66"/>
    </location>
</feature>
<organism evidence="9 10">
    <name type="scientific">Scheffersomyces spartinae</name>
    <dbReference type="NCBI Taxonomy" id="45513"/>
    <lineage>
        <taxon>Eukaryota</taxon>
        <taxon>Fungi</taxon>
        <taxon>Dikarya</taxon>
        <taxon>Ascomycota</taxon>
        <taxon>Saccharomycotina</taxon>
        <taxon>Pichiomycetes</taxon>
        <taxon>Debaryomycetaceae</taxon>
        <taxon>Scheffersomyces</taxon>
    </lineage>
</organism>
<evidence type="ECO:0000256" key="1">
    <source>
        <dbReference type="ARBA" id="ARBA00004477"/>
    </source>
</evidence>
<feature type="domain" description="Reticulon" evidence="8">
    <location>
        <begin position="29"/>
        <end position="227"/>
    </location>
</feature>
<evidence type="ECO:0000313" key="10">
    <source>
        <dbReference type="Proteomes" id="UP000790833"/>
    </source>
</evidence>
<feature type="compositionally biased region" description="Polar residues" evidence="7">
    <location>
        <begin position="273"/>
        <end position="285"/>
    </location>
</feature>
<sequence length="336" mass="35220">MSSAHAPSVPAAASASCPASSSTKSSTCSCPLLTWKNPVETGKVLASIVVVLVVLKTVNVIPVFFYTLAGSLALSAVVEYVSVLVTGTGIVSKYRPTKATFGPCFKENVLPQLASAVNLGEHIVQVTVFSVDPVATLKTAGVAYILYKVTSWFSIFTIVATSVALAFSVPYIYSTYQKEIDSAVTEYSSLAQDKADEYYKLAHKKAAPYANQFVEKTGPVGSFVKAKFPTRTAGSTVNSSKYPAAASSASATSTTTSATTTGASKFPDVPESQLKSTTAVNTTAPLTEPKVAINTTAPLSEPLIPASNSTEVPLAEPKIVDPEHKSKADLPQPTEY</sequence>
<keyword evidence="10" id="KW-1185">Reference proteome</keyword>
<dbReference type="AlphaFoldDB" id="A0A9P7VB47"/>
<dbReference type="RefSeq" id="XP_043050164.1">
    <property type="nucleotide sequence ID" value="XM_043194967.1"/>
</dbReference>
<dbReference type="GO" id="GO:0005789">
    <property type="term" value="C:endoplasmic reticulum membrane"/>
    <property type="evidence" value="ECO:0007669"/>
    <property type="project" value="UniProtKB-SubCell"/>
</dbReference>
<feature type="region of interest" description="Disordered" evidence="7">
    <location>
        <begin position="233"/>
        <end position="336"/>
    </location>
</feature>
<comment type="subcellular location">
    <subcellularLocation>
        <location evidence="1 6">Endoplasmic reticulum membrane</location>
        <topology evidence="1 6">Multi-pass membrane protein</topology>
    </subcellularLocation>
</comment>
<protein>
    <recommendedName>
        <fullName evidence="6">Reticulon-like protein</fullName>
    </recommendedName>
</protein>
<feature type="transmembrane region" description="Helical" evidence="6">
    <location>
        <begin position="152"/>
        <end position="173"/>
    </location>
</feature>
<dbReference type="Pfam" id="PF02453">
    <property type="entry name" value="Reticulon"/>
    <property type="match status" value="1"/>
</dbReference>
<feature type="region of interest" description="Disordered" evidence="7">
    <location>
        <begin position="1"/>
        <end position="28"/>
    </location>
</feature>
<keyword evidence="2 6" id="KW-0812">Transmembrane</keyword>
<evidence type="ECO:0000256" key="2">
    <source>
        <dbReference type="ARBA" id="ARBA00022692"/>
    </source>
</evidence>